<evidence type="ECO:0000313" key="3">
    <source>
        <dbReference type="Proteomes" id="UP000799436"/>
    </source>
</evidence>
<reference evidence="2" key="1">
    <citation type="journal article" date="2020" name="Stud. Mycol.">
        <title>101 Dothideomycetes genomes: a test case for predicting lifestyles and emergence of pathogens.</title>
        <authorList>
            <person name="Haridas S."/>
            <person name="Albert R."/>
            <person name="Binder M."/>
            <person name="Bloem J."/>
            <person name="Labutti K."/>
            <person name="Salamov A."/>
            <person name="Andreopoulos B."/>
            <person name="Baker S."/>
            <person name="Barry K."/>
            <person name="Bills G."/>
            <person name="Bluhm B."/>
            <person name="Cannon C."/>
            <person name="Castanera R."/>
            <person name="Culley D."/>
            <person name="Daum C."/>
            <person name="Ezra D."/>
            <person name="Gonzalez J."/>
            <person name="Henrissat B."/>
            <person name="Kuo A."/>
            <person name="Liang C."/>
            <person name="Lipzen A."/>
            <person name="Lutzoni F."/>
            <person name="Magnuson J."/>
            <person name="Mondo S."/>
            <person name="Nolan M."/>
            <person name="Ohm R."/>
            <person name="Pangilinan J."/>
            <person name="Park H.-J."/>
            <person name="Ramirez L."/>
            <person name="Alfaro M."/>
            <person name="Sun H."/>
            <person name="Tritt A."/>
            <person name="Yoshinaga Y."/>
            <person name="Zwiers L.-H."/>
            <person name="Turgeon B."/>
            <person name="Goodwin S."/>
            <person name="Spatafora J."/>
            <person name="Crous P."/>
            <person name="Grigoriev I."/>
        </authorList>
    </citation>
    <scope>NUCLEOTIDE SEQUENCE</scope>
    <source>
        <strain evidence="2">CBS 116005</strain>
    </source>
</reference>
<dbReference type="OrthoDB" id="2157530at2759"/>
<name>A0A6G1KW84_9PEZI</name>
<keyword evidence="3" id="KW-1185">Reference proteome</keyword>
<feature type="non-terminal residue" evidence="2">
    <location>
        <position position="1"/>
    </location>
</feature>
<dbReference type="PANTHER" id="PTHR24148">
    <property type="entry name" value="ANKYRIN REPEAT DOMAIN-CONTAINING PROTEIN 39 HOMOLOG-RELATED"/>
    <property type="match status" value="1"/>
</dbReference>
<dbReference type="Proteomes" id="UP000799436">
    <property type="component" value="Unassembled WGS sequence"/>
</dbReference>
<dbReference type="InterPro" id="IPR010730">
    <property type="entry name" value="HET"/>
</dbReference>
<feature type="domain" description="Heterokaryon incompatibility" evidence="1">
    <location>
        <begin position="1"/>
        <end position="104"/>
    </location>
</feature>
<accession>A0A6G1KW84</accession>
<evidence type="ECO:0000313" key="2">
    <source>
        <dbReference type="EMBL" id="KAF2764582.1"/>
    </source>
</evidence>
<sequence>IDAICINQLHLAERGHQARLMKDVYSLARRVVVWLGELDAAALERAILSRNGIAVADDVALPEPAQVRPVRYLLDHVHAQRDLLSDLESVPGPHWWERLWVVQEFVLA</sequence>
<dbReference type="Pfam" id="PF06985">
    <property type="entry name" value="HET"/>
    <property type="match status" value="1"/>
</dbReference>
<dbReference type="EMBL" id="ML995917">
    <property type="protein sequence ID" value="KAF2764582.1"/>
    <property type="molecule type" value="Genomic_DNA"/>
</dbReference>
<feature type="non-terminal residue" evidence="2">
    <location>
        <position position="108"/>
    </location>
</feature>
<protein>
    <recommendedName>
        <fullName evidence="1">Heterokaryon incompatibility domain-containing protein</fullName>
    </recommendedName>
</protein>
<proteinExistence type="predicted"/>
<dbReference type="InterPro" id="IPR052895">
    <property type="entry name" value="HetReg/Transcr_Mod"/>
</dbReference>
<dbReference type="PANTHER" id="PTHR24148:SF73">
    <property type="entry name" value="HET DOMAIN PROTEIN (AFU_ORTHOLOGUE AFUA_8G01020)"/>
    <property type="match status" value="1"/>
</dbReference>
<dbReference type="AlphaFoldDB" id="A0A6G1KW84"/>
<evidence type="ECO:0000259" key="1">
    <source>
        <dbReference type="Pfam" id="PF06985"/>
    </source>
</evidence>
<gene>
    <name evidence="2" type="ORF">EJ03DRAFT_262424</name>
</gene>
<organism evidence="2 3">
    <name type="scientific">Teratosphaeria nubilosa</name>
    <dbReference type="NCBI Taxonomy" id="161662"/>
    <lineage>
        <taxon>Eukaryota</taxon>
        <taxon>Fungi</taxon>
        <taxon>Dikarya</taxon>
        <taxon>Ascomycota</taxon>
        <taxon>Pezizomycotina</taxon>
        <taxon>Dothideomycetes</taxon>
        <taxon>Dothideomycetidae</taxon>
        <taxon>Mycosphaerellales</taxon>
        <taxon>Teratosphaeriaceae</taxon>
        <taxon>Teratosphaeria</taxon>
    </lineage>
</organism>